<dbReference type="EMBL" id="BSCQ01000042">
    <property type="protein sequence ID" value="GLH44683.1"/>
    <property type="molecule type" value="Genomic_DNA"/>
</dbReference>
<dbReference type="Proteomes" id="UP001145022">
    <property type="component" value="Unassembled WGS sequence"/>
</dbReference>
<reference evidence="2" key="3">
    <citation type="journal article" date="2023" name="J. Biotechnol.">
        <title>Draft Genome Sequences of Endophytic Pseudomonas Strains, Isolated from the Interior of Brassicaceae Plants.</title>
        <authorList>
            <person name="Kaneko H."/>
            <person name="Furuya T."/>
        </authorList>
    </citation>
    <scope>NUCLEOTIDE SEQUENCE</scope>
    <source>
        <strain evidence="2">RS3R-1</strain>
    </source>
</reference>
<reference evidence="2" key="1">
    <citation type="journal article" date="2021" name="Sci. Rep.">
        <title>An efficient direct screening system for microorganisms that activate plant immune responses based on plant-microbe interactions using cultured plant cells.</title>
        <authorList>
            <person name="Kurokawa M."/>
            <person name="Nakano M."/>
            <person name="Kitahata N."/>
            <person name="Kuchitsu K."/>
            <person name="Furuya T."/>
        </authorList>
    </citation>
    <scope>NUCLEOTIDE SEQUENCE</scope>
    <source>
        <strain evidence="2">RS3R-1</strain>
    </source>
</reference>
<evidence type="ECO:0000313" key="2">
    <source>
        <dbReference type="EMBL" id="GLH44683.1"/>
    </source>
</evidence>
<name>A0ABQ5PMC2_9PSED</name>
<evidence type="ECO:0000313" key="3">
    <source>
        <dbReference type="Proteomes" id="UP001145022"/>
    </source>
</evidence>
<keyword evidence="3" id="KW-1185">Reference proteome</keyword>
<feature type="compositionally biased region" description="Basic and acidic residues" evidence="1">
    <location>
        <begin position="21"/>
        <end position="43"/>
    </location>
</feature>
<reference evidence="2" key="2">
    <citation type="submission" date="2022-11" db="EMBL/GenBank/DDBJ databases">
        <title>Draft genome sequencing of Pseudomonas atacamensis RS3R1.</title>
        <authorList>
            <person name="Furuya T."/>
            <person name="Kaneko H."/>
        </authorList>
    </citation>
    <scope>NUCLEOTIDE SEQUENCE</scope>
    <source>
        <strain evidence="2">RS3R-1</strain>
    </source>
</reference>
<comment type="caution">
    <text evidence="2">The sequence shown here is derived from an EMBL/GenBank/DDBJ whole genome shotgun (WGS) entry which is preliminary data.</text>
</comment>
<evidence type="ECO:0000256" key="1">
    <source>
        <dbReference type="SAM" id="MobiDB-lite"/>
    </source>
</evidence>
<accession>A0ABQ5PMC2</accession>
<sequence length="72" mass="8372">MVQKVEIGRLGDRHRELAHFYKERGVHQEESGRLSGRLREQARSHKSKKQSSAAARGEAAPLNNERKLEYRF</sequence>
<feature type="region of interest" description="Disordered" evidence="1">
    <location>
        <begin position="21"/>
        <end position="72"/>
    </location>
</feature>
<gene>
    <name evidence="2" type="ORF">RS3R1_37710</name>
</gene>
<protein>
    <submittedName>
        <fullName evidence="2">Uncharacterized protein</fullName>
    </submittedName>
</protein>
<proteinExistence type="predicted"/>
<organism evidence="2 3">
    <name type="scientific">Pseudomonas atacamensis</name>
    <dbReference type="NCBI Taxonomy" id="2565368"/>
    <lineage>
        <taxon>Bacteria</taxon>
        <taxon>Pseudomonadati</taxon>
        <taxon>Pseudomonadota</taxon>
        <taxon>Gammaproteobacteria</taxon>
        <taxon>Pseudomonadales</taxon>
        <taxon>Pseudomonadaceae</taxon>
        <taxon>Pseudomonas</taxon>
    </lineage>
</organism>